<reference evidence="2" key="1">
    <citation type="submission" date="2023-03" db="EMBL/GenBank/DDBJ databases">
        <title>Massive genome expansion in bonnet fungi (Mycena s.s.) driven by repeated elements and novel gene families across ecological guilds.</title>
        <authorList>
            <consortium name="Lawrence Berkeley National Laboratory"/>
            <person name="Harder C.B."/>
            <person name="Miyauchi S."/>
            <person name="Viragh M."/>
            <person name="Kuo A."/>
            <person name="Thoen E."/>
            <person name="Andreopoulos B."/>
            <person name="Lu D."/>
            <person name="Skrede I."/>
            <person name="Drula E."/>
            <person name="Henrissat B."/>
            <person name="Morin E."/>
            <person name="Kohler A."/>
            <person name="Barry K."/>
            <person name="LaButti K."/>
            <person name="Morin E."/>
            <person name="Salamov A."/>
            <person name="Lipzen A."/>
            <person name="Mereny Z."/>
            <person name="Hegedus B."/>
            <person name="Baldrian P."/>
            <person name="Stursova M."/>
            <person name="Weitz H."/>
            <person name="Taylor A."/>
            <person name="Grigoriev I.V."/>
            <person name="Nagy L.G."/>
            <person name="Martin F."/>
            <person name="Kauserud H."/>
        </authorList>
    </citation>
    <scope>NUCLEOTIDE SEQUENCE</scope>
    <source>
        <strain evidence="2">CBHHK067</strain>
    </source>
</reference>
<accession>A0AAD7CTR7</accession>
<evidence type="ECO:0000313" key="3">
    <source>
        <dbReference type="Proteomes" id="UP001221757"/>
    </source>
</evidence>
<sequence>MRGICNGQLILICFVVVGLDLPLRWRRSQALNNTRSSSTQIQHTRPTSQAAPRGRVWTPRRRLPRIDSLAYILSAPSIGRAPKPYLSRARTESALDGWTWARVELQPAKTRVEPIMGVC</sequence>
<keyword evidence="3" id="KW-1185">Reference proteome</keyword>
<gene>
    <name evidence="2" type="ORF">B0H17DRAFT_1093052</name>
</gene>
<evidence type="ECO:0000313" key="2">
    <source>
        <dbReference type="EMBL" id="KAJ7662957.1"/>
    </source>
</evidence>
<proteinExistence type="predicted"/>
<comment type="caution">
    <text evidence="2">The sequence shown here is derived from an EMBL/GenBank/DDBJ whole genome shotgun (WGS) entry which is preliminary data.</text>
</comment>
<feature type="compositionally biased region" description="Polar residues" evidence="1">
    <location>
        <begin position="34"/>
        <end position="50"/>
    </location>
</feature>
<dbReference type="EMBL" id="JARKIE010000236">
    <property type="protein sequence ID" value="KAJ7662957.1"/>
    <property type="molecule type" value="Genomic_DNA"/>
</dbReference>
<feature type="region of interest" description="Disordered" evidence="1">
    <location>
        <begin position="34"/>
        <end position="57"/>
    </location>
</feature>
<organism evidence="2 3">
    <name type="scientific">Mycena rosella</name>
    <name type="common">Pink bonnet</name>
    <name type="synonym">Agaricus rosellus</name>
    <dbReference type="NCBI Taxonomy" id="1033263"/>
    <lineage>
        <taxon>Eukaryota</taxon>
        <taxon>Fungi</taxon>
        <taxon>Dikarya</taxon>
        <taxon>Basidiomycota</taxon>
        <taxon>Agaricomycotina</taxon>
        <taxon>Agaricomycetes</taxon>
        <taxon>Agaricomycetidae</taxon>
        <taxon>Agaricales</taxon>
        <taxon>Marasmiineae</taxon>
        <taxon>Mycenaceae</taxon>
        <taxon>Mycena</taxon>
    </lineage>
</organism>
<dbReference type="AlphaFoldDB" id="A0AAD7CTR7"/>
<name>A0AAD7CTR7_MYCRO</name>
<dbReference type="Proteomes" id="UP001221757">
    <property type="component" value="Unassembled WGS sequence"/>
</dbReference>
<protein>
    <submittedName>
        <fullName evidence="2">Uncharacterized protein</fullName>
    </submittedName>
</protein>
<evidence type="ECO:0000256" key="1">
    <source>
        <dbReference type="SAM" id="MobiDB-lite"/>
    </source>
</evidence>